<evidence type="ECO:0000256" key="1">
    <source>
        <dbReference type="SAM" id="MobiDB-lite"/>
    </source>
</evidence>
<dbReference type="InterPro" id="IPR001611">
    <property type="entry name" value="Leu-rich_rpt"/>
</dbReference>
<protein>
    <recommendedName>
        <fullName evidence="2">F-box/LRR-repeat protein 15-like leucin rich repeat domain-containing protein</fullName>
    </recommendedName>
</protein>
<organism evidence="3">
    <name type="scientific">Palpitomonas bilix</name>
    <dbReference type="NCBI Taxonomy" id="652834"/>
    <lineage>
        <taxon>Eukaryota</taxon>
        <taxon>Eukaryota incertae sedis</taxon>
    </lineage>
</organism>
<dbReference type="InterPro" id="IPR032675">
    <property type="entry name" value="LRR_dom_sf"/>
</dbReference>
<gene>
    <name evidence="3" type="ORF">PBIL07802_LOCUS15667</name>
</gene>
<feature type="region of interest" description="Disordered" evidence="1">
    <location>
        <begin position="1"/>
        <end position="45"/>
    </location>
</feature>
<sequence>MMSAKDEDELDEGDSISKLKAKLQGGVDESRQATPEKDEKESRVTLVHVREDAVITANSEVRSSNSVLVGVGKPEVVPDGAEGSLEVTSSKLDDRSAQGGTLRQGAAVGGAQSEKMVRKAMKQATRPLERRIKELTDLVNSMQDKLTSQKNNIRASGKLTDNENSEIERRVQAEIDKRLSQFSPIPQPASMRHIDSMYSIMNSSMRSPSPGFGQYSTQQDFSPPPLLKATSTATMSDDEVAREFQRAMIERESQMSGMNVPGHGGGLFTQGSGVLASSVHGMHAHSPNRVAGMSPIPFSSPSLRGGTSVKAKVESGIVDLSASGSALQDSDMLDVIDNSPEGIWQVNIAGCVNVQSSALQQLGRLGETLTHLNLYKSAGVTDDVVSILSGDCPLLTHVQFSHCWRLTDKGVSVMAESCPQLIVVDLSGCSKVGNGSLKALGDHCTALKELGMSMCSAVTDKGLSSLSPCKELSNVDFSHCRQVSDVGISVLANACPRLSTLQLTACSELSDASLQELSQHCPDLTSLNMSYCSKVTDAGLRYLSQGCMALEEVIIFGCRFVSQEGISALQAMCLNLRSVDYRNCSGISKFKSEREKKKMESWKRD</sequence>
<dbReference type="Gene3D" id="3.80.10.10">
    <property type="entry name" value="Ribonuclease Inhibitor"/>
    <property type="match status" value="2"/>
</dbReference>
<proteinExistence type="predicted"/>
<feature type="domain" description="F-box/LRR-repeat protein 15-like leucin rich repeat" evidence="2">
    <location>
        <begin position="459"/>
        <end position="588"/>
    </location>
</feature>
<evidence type="ECO:0000259" key="2">
    <source>
        <dbReference type="Pfam" id="PF25372"/>
    </source>
</evidence>
<dbReference type="Pfam" id="PF13516">
    <property type="entry name" value="LRR_6"/>
    <property type="match status" value="1"/>
</dbReference>
<dbReference type="Pfam" id="PF25372">
    <property type="entry name" value="DUF7885"/>
    <property type="match status" value="1"/>
</dbReference>
<dbReference type="SMART" id="SM00367">
    <property type="entry name" value="LRR_CC"/>
    <property type="match status" value="9"/>
</dbReference>
<dbReference type="InterPro" id="IPR006553">
    <property type="entry name" value="Leu-rich_rpt_Cys-con_subtyp"/>
</dbReference>
<dbReference type="PANTHER" id="PTHR13318">
    <property type="entry name" value="PARTNER OF PAIRED, ISOFORM B-RELATED"/>
    <property type="match status" value="1"/>
</dbReference>
<evidence type="ECO:0000313" key="3">
    <source>
        <dbReference type="EMBL" id="CAE0253432.1"/>
    </source>
</evidence>
<feature type="region of interest" description="Disordered" evidence="1">
    <location>
        <begin position="90"/>
        <end position="115"/>
    </location>
</feature>
<feature type="compositionally biased region" description="Acidic residues" evidence="1">
    <location>
        <begin position="1"/>
        <end position="14"/>
    </location>
</feature>
<dbReference type="InterPro" id="IPR057207">
    <property type="entry name" value="FBXL15_LRR"/>
</dbReference>
<name>A0A7S3DCF7_9EUKA</name>
<dbReference type="GO" id="GO:0019005">
    <property type="term" value="C:SCF ubiquitin ligase complex"/>
    <property type="evidence" value="ECO:0007669"/>
    <property type="project" value="TreeGrafter"/>
</dbReference>
<dbReference type="EMBL" id="HBIB01023925">
    <property type="protein sequence ID" value="CAE0253432.1"/>
    <property type="molecule type" value="Transcribed_RNA"/>
</dbReference>
<reference evidence="3" key="1">
    <citation type="submission" date="2021-01" db="EMBL/GenBank/DDBJ databases">
        <authorList>
            <person name="Corre E."/>
            <person name="Pelletier E."/>
            <person name="Niang G."/>
            <person name="Scheremetjew M."/>
            <person name="Finn R."/>
            <person name="Kale V."/>
            <person name="Holt S."/>
            <person name="Cochrane G."/>
            <person name="Meng A."/>
            <person name="Brown T."/>
            <person name="Cohen L."/>
        </authorList>
    </citation>
    <scope>NUCLEOTIDE SEQUENCE</scope>
    <source>
        <strain evidence="3">NIES-2562</strain>
    </source>
</reference>
<feature type="compositionally biased region" description="Basic and acidic residues" evidence="1">
    <location>
        <begin position="28"/>
        <end position="45"/>
    </location>
</feature>
<dbReference type="SUPFAM" id="SSF52047">
    <property type="entry name" value="RNI-like"/>
    <property type="match status" value="1"/>
</dbReference>
<accession>A0A7S3DCF7</accession>
<dbReference type="GO" id="GO:0031146">
    <property type="term" value="P:SCF-dependent proteasomal ubiquitin-dependent protein catabolic process"/>
    <property type="evidence" value="ECO:0007669"/>
    <property type="project" value="TreeGrafter"/>
</dbReference>
<dbReference type="AlphaFoldDB" id="A0A7S3DCF7"/>